<feature type="compositionally biased region" description="Low complexity" evidence="1">
    <location>
        <begin position="1"/>
        <end position="14"/>
    </location>
</feature>
<feature type="region of interest" description="Disordered" evidence="1">
    <location>
        <begin position="114"/>
        <end position="185"/>
    </location>
</feature>
<dbReference type="AlphaFoldDB" id="A0A072NYD1"/>
<dbReference type="Gene3D" id="3.30.40.10">
    <property type="entry name" value="Zinc/RING finger domain, C3HC4 (zinc finger)"/>
    <property type="match status" value="1"/>
</dbReference>
<proteinExistence type="predicted"/>
<name>A0A072NYD1_9EURO</name>
<dbReference type="Proteomes" id="UP000027920">
    <property type="component" value="Unassembled WGS sequence"/>
</dbReference>
<keyword evidence="3" id="KW-1185">Reference proteome</keyword>
<dbReference type="EMBL" id="AMGV01000017">
    <property type="protein sequence ID" value="KEF52601.1"/>
    <property type="molecule type" value="Genomic_DNA"/>
</dbReference>
<evidence type="ECO:0000313" key="3">
    <source>
        <dbReference type="Proteomes" id="UP000027920"/>
    </source>
</evidence>
<protein>
    <recommendedName>
        <fullName evidence="4">RING-type domain-containing protein</fullName>
    </recommendedName>
</protein>
<feature type="region of interest" description="Disordered" evidence="1">
    <location>
        <begin position="1"/>
        <end position="50"/>
    </location>
</feature>
<accession>A0A072NYD1</accession>
<dbReference type="GeneID" id="25286342"/>
<organism evidence="2 3">
    <name type="scientific">Exophiala aquamarina CBS 119918</name>
    <dbReference type="NCBI Taxonomy" id="1182545"/>
    <lineage>
        <taxon>Eukaryota</taxon>
        <taxon>Fungi</taxon>
        <taxon>Dikarya</taxon>
        <taxon>Ascomycota</taxon>
        <taxon>Pezizomycotina</taxon>
        <taxon>Eurotiomycetes</taxon>
        <taxon>Chaetothyriomycetidae</taxon>
        <taxon>Chaetothyriales</taxon>
        <taxon>Herpotrichiellaceae</taxon>
        <taxon>Exophiala</taxon>
    </lineage>
</organism>
<reference evidence="2 3" key="1">
    <citation type="submission" date="2013-03" db="EMBL/GenBank/DDBJ databases">
        <title>The Genome Sequence of Exophiala aquamarina CBS 119918.</title>
        <authorList>
            <consortium name="The Broad Institute Genomics Platform"/>
            <person name="Cuomo C."/>
            <person name="de Hoog S."/>
            <person name="Gorbushina A."/>
            <person name="Walker B."/>
            <person name="Young S.K."/>
            <person name="Zeng Q."/>
            <person name="Gargeya S."/>
            <person name="Fitzgerald M."/>
            <person name="Haas B."/>
            <person name="Abouelleil A."/>
            <person name="Allen A.W."/>
            <person name="Alvarado L."/>
            <person name="Arachchi H.M."/>
            <person name="Berlin A.M."/>
            <person name="Chapman S.B."/>
            <person name="Gainer-Dewar J."/>
            <person name="Goldberg J."/>
            <person name="Griggs A."/>
            <person name="Gujja S."/>
            <person name="Hansen M."/>
            <person name="Howarth C."/>
            <person name="Imamovic A."/>
            <person name="Ireland A."/>
            <person name="Larimer J."/>
            <person name="McCowan C."/>
            <person name="Murphy C."/>
            <person name="Pearson M."/>
            <person name="Poon T.W."/>
            <person name="Priest M."/>
            <person name="Roberts A."/>
            <person name="Saif S."/>
            <person name="Shea T."/>
            <person name="Sisk P."/>
            <person name="Sykes S."/>
            <person name="Wortman J."/>
            <person name="Nusbaum C."/>
            <person name="Birren B."/>
        </authorList>
    </citation>
    <scope>NUCLEOTIDE SEQUENCE [LARGE SCALE GENOMIC DNA]</scope>
    <source>
        <strain evidence="2 3">CBS 119918</strain>
    </source>
</reference>
<dbReference type="HOGENOM" id="CLU_529961_0_0_1"/>
<dbReference type="OrthoDB" id="4158777at2759"/>
<sequence>SSPPSYDEYSPPNSQGRSLTEPTTTDQKFKRRRLDLDSNPHSLPDPMHLMNAPVYPPGPRTYMTGSYMPPTTNFGHYASSPPAYWDEEAALEYLASGNGFVQDVRLVVAPTPSVHYQPQHHPTSASQPPATEATPHHPGSSQLRHASNIPAPATNLRPPVLESYQQIPNHPWPAAHSTHYAPGTDASSFANDPRELSRLMNLTASLRPPSHAFCPIEATSSTANQIKLVLSRATQESIDALPEHKRECPACQLDFERDNFMAIISCCNTAMHATCLSAWVNSATYAKSKTCMKCRRAIDARRPLNAVVPPVNDQIWDEGVDLDAPEAIKGDQKIEVLVNPRADRGRRYMRNAYAHYRSTSIQIPENMPPGPRRQLAHLQQEQASEFDGVRRRLRGMMANGNRLTKEESLARRGLAEAQVDVRQGGSSNLEALNQKCEAIKRQKDQWCQDVRSLQRVLEGLPRNHERRVAALIENAM</sequence>
<feature type="non-terminal residue" evidence="2">
    <location>
        <position position="476"/>
    </location>
</feature>
<evidence type="ECO:0000313" key="2">
    <source>
        <dbReference type="EMBL" id="KEF52601.1"/>
    </source>
</evidence>
<dbReference type="InterPro" id="IPR013083">
    <property type="entry name" value="Znf_RING/FYVE/PHD"/>
</dbReference>
<feature type="compositionally biased region" description="Polar residues" evidence="1">
    <location>
        <begin position="15"/>
        <end position="26"/>
    </location>
</feature>
<gene>
    <name evidence="2" type="ORF">A1O9_11444</name>
</gene>
<feature type="compositionally biased region" description="Polar residues" evidence="1">
    <location>
        <begin position="114"/>
        <end position="129"/>
    </location>
</feature>
<dbReference type="SUPFAM" id="SSF57850">
    <property type="entry name" value="RING/U-box"/>
    <property type="match status" value="1"/>
</dbReference>
<evidence type="ECO:0000256" key="1">
    <source>
        <dbReference type="SAM" id="MobiDB-lite"/>
    </source>
</evidence>
<dbReference type="RefSeq" id="XP_013255191.1">
    <property type="nucleotide sequence ID" value="XM_013399737.1"/>
</dbReference>
<dbReference type="STRING" id="1182545.A0A072NYD1"/>
<feature type="non-terminal residue" evidence="2">
    <location>
        <position position="1"/>
    </location>
</feature>
<evidence type="ECO:0008006" key="4">
    <source>
        <dbReference type="Google" id="ProtNLM"/>
    </source>
</evidence>
<comment type="caution">
    <text evidence="2">The sequence shown here is derived from an EMBL/GenBank/DDBJ whole genome shotgun (WGS) entry which is preliminary data.</text>
</comment>
<dbReference type="VEuPathDB" id="FungiDB:A1O9_11444"/>